<accession>A0A380CEF0</accession>
<gene>
    <name evidence="2" type="ORF">NCTC11388_02800</name>
</gene>
<dbReference type="EMBL" id="UGYW01000002">
    <property type="protein sequence ID" value="SUJ18922.1"/>
    <property type="molecule type" value="Genomic_DNA"/>
</dbReference>
<feature type="coiled-coil region" evidence="1">
    <location>
        <begin position="136"/>
        <end position="167"/>
    </location>
</feature>
<protein>
    <submittedName>
        <fullName evidence="2">Uncharacterized protein</fullName>
    </submittedName>
</protein>
<dbReference type="RefSeq" id="WP_147284231.1">
    <property type="nucleotide sequence ID" value="NZ_UGYW01000002.1"/>
</dbReference>
<evidence type="ECO:0000256" key="1">
    <source>
        <dbReference type="SAM" id="Coils"/>
    </source>
</evidence>
<evidence type="ECO:0000313" key="3">
    <source>
        <dbReference type="Proteomes" id="UP000254893"/>
    </source>
</evidence>
<dbReference type="AlphaFoldDB" id="A0A380CEF0"/>
<dbReference type="InterPro" id="IPR046573">
    <property type="entry name" value="DUF6633"/>
</dbReference>
<sequence length="253" mass="29396">MKKNSTMAKQQLQQVKADNNGLMNFINLNSLQTQLSQMEVRKISDAIKSGIPSIGKMKTIYGETEVNAVVANMVIGFVKFVNVGKTMNAEQVTETTKLLRQYFPHFNLADLKLFFEKMKIGYYGQFYDRLDGQLILSKLEEYNQERMNEFERAKSEEHNRLKREEKQVQSFHPTVIEALKKVVGEKKILQSTPKELRTPTDAELFHRRALKQFDNLFTRFGLNIGVRALKIGNTVFTMDTFIERKVNNFINRK</sequence>
<dbReference type="Proteomes" id="UP000254893">
    <property type="component" value="Unassembled WGS sequence"/>
</dbReference>
<evidence type="ECO:0000313" key="2">
    <source>
        <dbReference type="EMBL" id="SUJ18922.1"/>
    </source>
</evidence>
<organism evidence="2 3">
    <name type="scientific">Sphingobacterium spiritivorum</name>
    <name type="common">Flavobacterium spiritivorum</name>
    <dbReference type="NCBI Taxonomy" id="258"/>
    <lineage>
        <taxon>Bacteria</taxon>
        <taxon>Pseudomonadati</taxon>
        <taxon>Bacteroidota</taxon>
        <taxon>Sphingobacteriia</taxon>
        <taxon>Sphingobacteriales</taxon>
        <taxon>Sphingobacteriaceae</taxon>
        <taxon>Sphingobacterium</taxon>
    </lineage>
</organism>
<reference evidence="2 3" key="1">
    <citation type="submission" date="2018-06" db="EMBL/GenBank/DDBJ databases">
        <authorList>
            <consortium name="Pathogen Informatics"/>
            <person name="Doyle S."/>
        </authorList>
    </citation>
    <scope>NUCLEOTIDE SEQUENCE [LARGE SCALE GENOMIC DNA]</scope>
    <source>
        <strain evidence="2 3">NCTC11388</strain>
    </source>
</reference>
<proteinExistence type="predicted"/>
<keyword evidence="1" id="KW-0175">Coiled coil</keyword>
<dbReference type="Pfam" id="PF20338">
    <property type="entry name" value="DUF6633"/>
    <property type="match status" value="1"/>
</dbReference>
<name>A0A380CEF0_SPHSI</name>